<dbReference type="EMBL" id="BOQL01000070">
    <property type="protein sequence ID" value="GIM77922.1"/>
    <property type="molecule type" value="Genomic_DNA"/>
</dbReference>
<feature type="chain" id="PRO_5037963678" description="Hemolysin type calcium-binding protein" evidence="4">
    <location>
        <begin position="33"/>
        <end position="225"/>
    </location>
</feature>
<dbReference type="PANTHER" id="PTHR38340">
    <property type="entry name" value="S-LAYER PROTEIN"/>
    <property type="match status" value="1"/>
</dbReference>
<evidence type="ECO:0000313" key="6">
    <source>
        <dbReference type="Proteomes" id="UP000681340"/>
    </source>
</evidence>
<evidence type="ECO:0000313" key="5">
    <source>
        <dbReference type="EMBL" id="GIM77922.1"/>
    </source>
</evidence>
<dbReference type="GO" id="GO:0005576">
    <property type="term" value="C:extracellular region"/>
    <property type="evidence" value="ECO:0007669"/>
    <property type="project" value="UniProtKB-SubCell"/>
</dbReference>
<dbReference type="RefSeq" id="WP_212993653.1">
    <property type="nucleotide sequence ID" value="NZ_BAABEA010000034.1"/>
</dbReference>
<comment type="subcellular location">
    <subcellularLocation>
        <location evidence="1">Secreted</location>
    </subcellularLocation>
</comment>
<dbReference type="PROSITE" id="PS00330">
    <property type="entry name" value="HEMOLYSIN_CALCIUM"/>
    <property type="match status" value="1"/>
</dbReference>
<reference evidence="5" key="1">
    <citation type="submission" date="2021-03" db="EMBL/GenBank/DDBJ databases">
        <title>Whole genome shotgun sequence of Actinoplanes auranticolor NBRC 12245.</title>
        <authorList>
            <person name="Komaki H."/>
            <person name="Tamura T."/>
        </authorList>
    </citation>
    <scope>NUCLEOTIDE SEQUENCE</scope>
    <source>
        <strain evidence="5">NBRC 12245</strain>
    </source>
</reference>
<dbReference type="PROSITE" id="PS51318">
    <property type="entry name" value="TAT"/>
    <property type="match status" value="1"/>
</dbReference>
<dbReference type="PANTHER" id="PTHR38340:SF1">
    <property type="entry name" value="S-LAYER PROTEIN"/>
    <property type="match status" value="1"/>
</dbReference>
<name>A0A919VW30_9ACTN</name>
<dbReference type="Proteomes" id="UP000681340">
    <property type="component" value="Unassembled WGS sequence"/>
</dbReference>
<dbReference type="SUPFAM" id="SSF51120">
    <property type="entry name" value="beta-Roll"/>
    <property type="match status" value="2"/>
</dbReference>
<evidence type="ECO:0000256" key="1">
    <source>
        <dbReference type="ARBA" id="ARBA00004613"/>
    </source>
</evidence>
<evidence type="ECO:0000256" key="2">
    <source>
        <dbReference type="ARBA" id="ARBA00022525"/>
    </source>
</evidence>
<evidence type="ECO:0008006" key="7">
    <source>
        <dbReference type="Google" id="ProtNLM"/>
    </source>
</evidence>
<dbReference type="PRINTS" id="PR00313">
    <property type="entry name" value="CABNDNGRPT"/>
</dbReference>
<proteinExistence type="predicted"/>
<feature type="region of interest" description="Disordered" evidence="3">
    <location>
        <begin position="189"/>
        <end position="225"/>
    </location>
</feature>
<dbReference type="InterPro" id="IPR011049">
    <property type="entry name" value="Serralysin-like_metalloprot_C"/>
</dbReference>
<accession>A0A919VW30</accession>
<dbReference type="InterPro" id="IPR001343">
    <property type="entry name" value="Hemolysn_Ca-bd"/>
</dbReference>
<dbReference type="InterPro" id="IPR006311">
    <property type="entry name" value="TAT_signal"/>
</dbReference>
<dbReference type="AlphaFoldDB" id="A0A919VW30"/>
<dbReference type="Pfam" id="PF00353">
    <property type="entry name" value="HemolysinCabind"/>
    <property type="match status" value="2"/>
</dbReference>
<dbReference type="InterPro" id="IPR050557">
    <property type="entry name" value="RTX_toxin/Mannuronan_C5-epim"/>
</dbReference>
<keyword evidence="6" id="KW-1185">Reference proteome</keyword>
<feature type="signal peptide" evidence="4">
    <location>
        <begin position="1"/>
        <end position="32"/>
    </location>
</feature>
<keyword evidence="2" id="KW-0964">Secreted</keyword>
<evidence type="ECO:0000256" key="3">
    <source>
        <dbReference type="SAM" id="MobiDB-lite"/>
    </source>
</evidence>
<comment type="caution">
    <text evidence="5">The sequence shown here is derived from an EMBL/GenBank/DDBJ whole genome shotgun (WGS) entry which is preliminary data.</text>
</comment>
<dbReference type="Gene3D" id="2.150.10.10">
    <property type="entry name" value="Serralysin-like metalloprotease, C-terminal"/>
    <property type="match status" value="2"/>
</dbReference>
<sequence>MVSHRWCLLRRGLAVAGAVVVGVAVLPAAAQAGSYNGKVWVTKADQLRYQAADGKQSRVVITRSGRTVTVDDKVAVKAGKGCKAVKGDKTKVRCTLKKTPSKITVNLGNRNDSLVNNSDLKLFVWGGTGNDSITGGPRHDLLQGDRGNDKLYGRGGADSLYAGAGNDMVSGGDGDDFILGEDGRDRLYGGAGGDSVSGGDGDDWLHGGAGQDQLLGEGGKDTIAG</sequence>
<organism evidence="5 6">
    <name type="scientific">Actinoplanes auranticolor</name>
    <dbReference type="NCBI Taxonomy" id="47988"/>
    <lineage>
        <taxon>Bacteria</taxon>
        <taxon>Bacillati</taxon>
        <taxon>Actinomycetota</taxon>
        <taxon>Actinomycetes</taxon>
        <taxon>Micromonosporales</taxon>
        <taxon>Micromonosporaceae</taxon>
        <taxon>Actinoplanes</taxon>
    </lineage>
</organism>
<feature type="compositionally biased region" description="Gly residues" evidence="3">
    <location>
        <begin position="189"/>
        <end position="199"/>
    </location>
</feature>
<protein>
    <recommendedName>
        <fullName evidence="7">Hemolysin type calcium-binding protein</fullName>
    </recommendedName>
</protein>
<keyword evidence="4" id="KW-0732">Signal</keyword>
<dbReference type="GO" id="GO:0005509">
    <property type="term" value="F:calcium ion binding"/>
    <property type="evidence" value="ECO:0007669"/>
    <property type="project" value="InterPro"/>
</dbReference>
<evidence type="ECO:0000256" key="4">
    <source>
        <dbReference type="SAM" id="SignalP"/>
    </source>
</evidence>
<gene>
    <name evidence="5" type="ORF">Aau02nite_78340</name>
</gene>
<dbReference type="InterPro" id="IPR018511">
    <property type="entry name" value="Hemolysin-typ_Ca-bd_CS"/>
</dbReference>